<dbReference type="InterPro" id="IPR014381">
    <property type="entry name" value="Arch_Rpo5/euc_Rpb5"/>
</dbReference>
<dbReference type="SUPFAM" id="SSF55287">
    <property type="entry name" value="RPB5-like RNA polymerase subunit"/>
    <property type="match status" value="1"/>
</dbReference>
<dbReference type="Gene3D" id="3.40.1340.10">
    <property type="entry name" value="RNA polymerase, Rpb5, N-terminal domain"/>
    <property type="match status" value="1"/>
</dbReference>
<accession>A0ABD3S5H0</accession>
<comment type="caution">
    <text evidence="6">The sequence shown here is derived from an EMBL/GenBank/DDBJ whole genome shotgun (WGS) entry which is preliminary data.</text>
</comment>
<dbReference type="PANTHER" id="PTHR10535">
    <property type="entry name" value="DNA-DIRECTED RNA POLYMERASES I, II, AND III SUBUNIT RPABC1"/>
    <property type="match status" value="1"/>
</dbReference>
<dbReference type="InterPro" id="IPR036710">
    <property type="entry name" value="RNA_pol_Rpb5_N_sf"/>
</dbReference>
<evidence type="ECO:0000256" key="2">
    <source>
        <dbReference type="ARBA" id="ARBA00023242"/>
    </source>
</evidence>
<dbReference type="Gene3D" id="3.90.940.20">
    <property type="entry name" value="RPB5-like RNA polymerase subunit"/>
    <property type="match status" value="1"/>
</dbReference>
<gene>
    <name evidence="6" type="ORF">ACJIZ3_005628</name>
</gene>
<dbReference type="SUPFAM" id="SSF53036">
    <property type="entry name" value="Eukaryotic RPB5 N-terminal domain"/>
    <property type="match status" value="1"/>
</dbReference>
<name>A0ABD3S5H0_9LAMI</name>
<evidence type="ECO:0000256" key="3">
    <source>
        <dbReference type="ARBA" id="ARBA00025765"/>
    </source>
</evidence>
<comment type="similarity">
    <text evidence="3">Belongs to the archaeal Rpo5/eukaryotic RPB5 RNA polymerase subunit family.</text>
</comment>
<keyword evidence="7" id="KW-1185">Reference proteome</keyword>
<reference evidence="6 7" key="1">
    <citation type="submission" date="2024-12" db="EMBL/GenBank/DDBJ databases">
        <title>The unique morphological basis and parallel evolutionary history of personate flowers in Penstemon.</title>
        <authorList>
            <person name="Depatie T.H."/>
            <person name="Wessinger C.A."/>
        </authorList>
    </citation>
    <scope>NUCLEOTIDE SEQUENCE [LARGE SCALE GENOMIC DNA]</scope>
    <source>
        <strain evidence="6">WTNN_2</strain>
        <tissue evidence="6">Leaf</tissue>
    </source>
</reference>
<comment type="subcellular location">
    <subcellularLocation>
        <location evidence="1">Nucleus</location>
    </subcellularLocation>
</comment>
<feature type="domain" description="RNA polymerase subunit H/Rpb5 C-terminal" evidence="4">
    <location>
        <begin position="156"/>
        <end position="228"/>
    </location>
</feature>
<dbReference type="FunFam" id="3.90.940.20:FF:000001">
    <property type="entry name" value="DNA-directed RNA polymerases I, II, and III subunit RPABC1"/>
    <property type="match status" value="1"/>
</dbReference>
<evidence type="ECO:0000259" key="4">
    <source>
        <dbReference type="Pfam" id="PF01191"/>
    </source>
</evidence>
<dbReference type="Pfam" id="PF03871">
    <property type="entry name" value="RNA_pol_Rpb5_N"/>
    <property type="match status" value="1"/>
</dbReference>
<organism evidence="6 7">
    <name type="scientific">Penstemon smallii</name>
    <dbReference type="NCBI Taxonomy" id="265156"/>
    <lineage>
        <taxon>Eukaryota</taxon>
        <taxon>Viridiplantae</taxon>
        <taxon>Streptophyta</taxon>
        <taxon>Embryophyta</taxon>
        <taxon>Tracheophyta</taxon>
        <taxon>Spermatophyta</taxon>
        <taxon>Magnoliopsida</taxon>
        <taxon>eudicotyledons</taxon>
        <taxon>Gunneridae</taxon>
        <taxon>Pentapetalae</taxon>
        <taxon>asterids</taxon>
        <taxon>lamiids</taxon>
        <taxon>Lamiales</taxon>
        <taxon>Plantaginaceae</taxon>
        <taxon>Cheloneae</taxon>
        <taxon>Penstemon</taxon>
    </lineage>
</organism>
<dbReference type="InterPro" id="IPR005571">
    <property type="entry name" value="RNA_pol_Rpb5_N"/>
</dbReference>
<dbReference type="PANTHER" id="PTHR10535:SF2">
    <property type="entry name" value="DNA-DIRECTED RNA POLYMERASE V SUBUNIT 5A"/>
    <property type="match status" value="1"/>
</dbReference>
<dbReference type="Pfam" id="PF01191">
    <property type="entry name" value="RNA_pol_Rpb5_C"/>
    <property type="match status" value="1"/>
</dbReference>
<keyword evidence="2" id="KW-0539">Nucleus</keyword>
<dbReference type="PIRSF" id="PIRSF000747">
    <property type="entry name" value="RPB5"/>
    <property type="match status" value="1"/>
</dbReference>
<dbReference type="GO" id="GO:0055029">
    <property type="term" value="C:nuclear DNA-directed RNA polymerase complex"/>
    <property type="evidence" value="ECO:0007669"/>
    <property type="project" value="UniProtKB-ARBA"/>
</dbReference>
<sequence>MKNQGKMKMKKEAVDQNQGDWLSEFLDDGSMESHKYYVARRTMLEMLKDRGYAVPSSEIEISLQQFRDKHGQNPDINSLRISLWLKDNPSIKVLALFCSPGVVKVDVIRPLASMIFNDSLSRLILIVQNKVTTEALKSLDLFPFKVEIFQINDLLVNITKNKMMPKHKVLSDEEKKELLEKYKIDEKLLPRMSEKDAIARYYGLEKGQIVKTTYSGELTQLHVTYRCVC</sequence>
<feature type="domain" description="RNA polymerase Rpb5 N-terminal" evidence="5">
    <location>
        <begin position="31"/>
        <end position="113"/>
    </location>
</feature>
<dbReference type="InterPro" id="IPR000783">
    <property type="entry name" value="RNA_pol_subH/Rpb5_C"/>
</dbReference>
<protein>
    <submittedName>
        <fullName evidence="6">Uncharacterized protein</fullName>
    </submittedName>
</protein>
<dbReference type="Proteomes" id="UP001634393">
    <property type="component" value="Unassembled WGS sequence"/>
</dbReference>
<dbReference type="AlphaFoldDB" id="A0ABD3S5H0"/>
<evidence type="ECO:0000256" key="1">
    <source>
        <dbReference type="ARBA" id="ARBA00004123"/>
    </source>
</evidence>
<dbReference type="InterPro" id="IPR035913">
    <property type="entry name" value="RPB5-like_sf"/>
</dbReference>
<dbReference type="EMBL" id="JBJXBP010000007">
    <property type="protein sequence ID" value="KAL3819723.1"/>
    <property type="molecule type" value="Genomic_DNA"/>
</dbReference>
<evidence type="ECO:0000313" key="6">
    <source>
        <dbReference type="EMBL" id="KAL3819723.1"/>
    </source>
</evidence>
<evidence type="ECO:0000313" key="7">
    <source>
        <dbReference type="Proteomes" id="UP001634393"/>
    </source>
</evidence>
<evidence type="ECO:0000259" key="5">
    <source>
        <dbReference type="Pfam" id="PF03871"/>
    </source>
</evidence>
<proteinExistence type="inferred from homology"/>